<accession>A0A829R7G0</accession>
<dbReference type="AlphaFoldDB" id="A0A829R7G0"/>
<comment type="caution">
    <text evidence="1">The sequence shown here is derived from an EMBL/GenBank/DDBJ whole genome shotgun (WGS) entry which is preliminary data.</text>
</comment>
<dbReference type="EMBL" id="AODG01000008">
    <property type="protein sequence ID" value="EUJ28339.1"/>
    <property type="molecule type" value="Genomic_DNA"/>
</dbReference>
<evidence type="ECO:0000313" key="1">
    <source>
        <dbReference type="EMBL" id="EUJ28339.1"/>
    </source>
</evidence>
<proteinExistence type="predicted"/>
<evidence type="ECO:0000313" key="2">
    <source>
        <dbReference type="Proteomes" id="UP000019251"/>
    </source>
</evidence>
<reference evidence="1 2" key="1">
    <citation type="submission" date="2012-12" db="EMBL/GenBank/DDBJ databases">
        <title>Novel taxa of Listeriaceae from agricultural environments in the United States.</title>
        <authorList>
            <person name="den Bakker H.C."/>
            <person name="Allred A."/>
            <person name="Warchocki S."/>
            <person name="Wright E.M."/>
            <person name="Burrell A."/>
            <person name="Nightingale K.K."/>
            <person name="Kephart D."/>
            <person name="Wiedmann M."/>
        </authorList>
    </citation>
    <scope>NUCLEOTIDE SEQUENCE [LARGE SCALE GENOMIC DNA]</scope>
    <source>
        <strain evidence="1 2">FSL F6-1183</strain>
    </source>
</reference>
<name>A0A829R7G0_LISGR</name>
<dbReference type="RefSeq" id="WP_036105694.1">
    <property type="nucleotide sequence ID" value="NZ_AODG01000008.1"/>
</dbReference>
<gene>
    <name evidence="1" type="ORF">LMUR_07254</name>
</gene>
<organism evidence="1 2">
    <name type="scientific">Listeria grayi FSL F6-1183</name>
    <dbReference type="NCBI Taxonomy" id="1265827"/>
    <lineage>
        <taxon>Bacteria</taxon>
        <taxon>Bacillati</taxon>
        <taxon>Bacillota</taxon>
        <taxon>Bacilli</taxon>
        <taxon>Bacillales</taxon>
        <taxon>Listeriaceae</taxon>
        <taxon>Listeria</taxon>
    </lineage>
</organism>
<sequence>MKKVLFILMLLTFTLTSYLAIKQFGFHQFQNFNRQNIENTQRVIIEAVDNDKTVDANYKLLQKIAIETKIKFTKNGRNIRWGEWQYACLLCSFRR</sequence>
<dbReference type="Proteomes" id="UP000019251">
    <property type="component" value="Unassembled WGS sequence"/>
</dbReference>
<protein>
    <submittedName>
        <fullName evidence="1">Uncharacterized protein</fullName>
    </submittedName>
</protein>